<proteinExistence type="predicted"/>
<reference evidence="3" key="2">
    <citation type="journal article" date="2021" name="Microbiome">
        <title>Successional dynamics and alternative stable states in a saline activated sludge microbial community over 9 years.</title>
        <authorList>
            <person name="Wang Y."/>
            <person name="Ye J."/>
            <person name="Ju F."/>
            <person name="Liu L."/>
            <person name="Boyd J.A."/>
            <person name="Deng Y."/>
            <person name="Parks D.H."/>
            <person name="Jiang X."/>
            <person name="Yin X."/>
            <person name="Woodcroft B.J."/>
            <person name="Tyson G.W."/>
            <person name="Hugenholtz P."/>
            <person name="Polz M.F."/>
            <person name="Zhang T."/>
        </authorList>
    </citation>
    <scope>NUCLEOTIDE SEQUENCE</scope>
    <source>
        <strain evidence="3">HKST-UBA15</strain>
    </source>
</reference>
<feature type="non-terminal residue" evidence="3">
    <location>
        <position position="762"/>
    </location>
</feature>
<evidence type="ECO:0000256" key="1">
    <source>
        <dbReference type="SAM" id="Coils"/>
    </source>
</evidence>
<feature type="compositionally biased region" description="Acidic residues" evidence="2">
    <location>
        <begin position="13"/>
        <end position="22"/>
    </location>
</feature>
<reference evidence="3" key="1">
    <citation type="submission" date="2020-04" db="EMBL/GenBank/DDBJ databases">
        <authorList>
            <person name="Zhang T."/>
        </authorList>
    </citation>
    <scope>NUCLEOTIDE SEQUENCE</scope>
    <source>
        <strain evidence="3">HKST-UBA15</strain>
    </source>
</reference>
<evidence type="ECO:0000313" key="3">
    <source>
        <dbReference type="EMBL" id="MCA9379961.1"/>
    </source>
</evidence>
<dbReference type="Proteomes" id="UP000745577">
    <property type="component" value="Unassembled WGS sequence"/>
</dbReference>
<keyword evidence="1" id="KW-0175">Coiled coil</keyword>
<evidence type="ECO:0000313" key="4">
    <source>
        <dbReference type="Proteomes" id="UP000745577"/>
    </source>
</evidence>
<organism evidence="3 4">
    <name type="scientific">Candidatus Dojkabacteria bacterium</name>
    <dbReference type="NCBI Taxonomy" id="2099670"/>
    <lineage>
        <taxon>Bacteria</taxon>
        <taxon>Candidatus Dojkabacteria</taxon>
    </lineage>
</organism>
<evidence type="ECO:0000256" key="2">
    <source>
        <dbReference type="SAM" id="MobiDB-lite"/>
    </source>
</evidence>
<feature type="coiled-coil region" evidence="1">
    <location>
        <begin position="201"/>
        <end position="235"/>
    </location>
</feature>
<feature type="region of interest" description="Disordered" evidence="2">
    <location>
        <begin position="1"/>
        <end position="37"/>
    </location>
</feature>
<name>A0A955I7J6_9BACT</name>
<sequence length="762" mass="87258">MSLKDILTQGSNGEEEVAEEQVSEPPVETVEAPTTDKPIKVELPEEFKDVDLKLKDLEKQTEKLAKSLQKLSSPKTINGKTLQLGVNVRIDNDGFLKIVESPSTIHGKRVAGRVKSYIVSLHILQKQVREAQTKLANAEPISEAEIQTLKESEKNLQAKANDQWGKKEEERAEYNSIALVSKAISRSAQKEEPSSDYDKALDDKVQKIEITEEKLQAYKRDTEKEQEILDKFKQKFAELLLEGNDPEYVEKFFKSLELTHLRWALAQEAITVDDISEEDILYIKEQIDERSKKELTQQEVGVVEEAETQTIASEILGNSEASESFKNQLKEFAEITTSHESTAVKARTEFATELLDKLVSRTSHIRLYDENDIDTLFKELGLDTQDVPEESRKNYESAEITKAAYKSIVQKRNEQILEQQRIRYEAIESRLQDTQKEEVSRLDNGSIKDRIKKIDEVISLDPEIKRQADNALKQHFVNEILTRVDSTTVVEDVVDKVEIEFQKSGYYVLVVKDRDTFSKLTGSRSDNTFGAAFKHDTIFIRLADNESHQKVQEETTSVLLPEDDIVSEHEITHLKFDDERKIKIAREKYFHANKILNLVIKENPAQEENSEELLGIIMDLIGKSHTERVEMIKELSSDEVSRVFADALSEETLEFIVNPTKTDQNNDINSRSNSTKIARLLQNYDKRVVEINYRNQEDNRYFQVEELAAELFGEFAEKDARSEEGELAEESRREKKLDLSAIGLGNEDKFEATQVNENGETE</sequence>
<dbReference type="AlphaFoldDB" id="A0A955I7J6"/>
<gene>
    <name evidence="3" type="ORF">KC675_02150</name>
</gene>
<accession>A0A955I7J6</accession>
<protein>
    <submittedName>
        <fullName evidence="3">Uncharacterized protein</fullName>
    </submittedName>
</protein>
<comment type="caution">
    <text evidence="3">The sequence shown here is derived from an EMBL/GenBank/DDBJ whole genome shotgun (WGS) entry which is preliminary data.</text>
</comment>
<dbReference type="EMBL" id="JAGQLL010000020">
    <property type="protein sequence ID" value="MCA9379961.1"/>
    <property type="molecule type" value="Genomic_DNA"/>
</dbReference>